<accession>A0AAD9PCZ7</accession>
<sequence length="762" mass="85400">MDTEHSEHRLHVVSRGGLDDITRHTNGRGRPGAKPPSANSGSRMYNPASRCLQSASLELLQPDELMVEDQFDLALEEYDSRDYELSSSDEDDGITGRTSSIFKIAEPLTGRAKQQHLMRSELTSAASSRDGALSMHQQSFDFLSLEDDQVEVTSDEERDIVRQIKNEITEQLKEEMKSELAMYQTSRPPSIRSTKRADDLWNVEPDLREAILKMRKLDKILDRKTKKEKAVKKDRILLQRRLREELSTIKREGRTEPREEQTNTMKFMALTLPPSHNQDERREEGELPLMIEWYGGSGEDGVHIDEPSPPVTPVFHQTQIPDDMRRKHGGLSPGTGRGDEGSVNVEGSVSGTHTEDGSTIYSDNSCGSRKSRSKKNRSNNTNKDYIQRNIELAADASNAIAMTDDEKKRLEDLLCDLDTVPEAFPEHPDASERPPNPYQIVLTSGEGFRPTPLEMQRLDAIDARLKALMPAEDFRAIASPRSTQYTASDFDLSSTASRTEQILQDVDRLGEDALKEPKEYRHLDERLKEIEEELQKLTSVVEFEIETPSMSNQQLEDLLSMCSRTMSRATADTESIASDLPSGSGSRMTDVSQNPLPRSILDQLLSGSRGTFMDTEDAASMMSTQPRYRILGDSGQLHWESPREDTSERTYTPSIQSYRQTPTSSPNPSVGEDGRTSSRLPFLPDLDPRGTPLSSQRLNNEGATEQRPSNRRTSMVTVRNSFSDMSVGSSLTLVSSNDLEATQSSSFNTPHPPNRGRSGTKR</sequence>
<feature type="region of interest" description="Disordered" evidence="5">
    <location>
        <begin position="322"/>
        <end position="383"/>
    </location>
</feature>
<protein>
    <recommendedName>
        <fullName evidence="2">Fibrous sheath-interacting protein 1</fullName>
    </recommendedName>
</protein>
<evidence type="ECO:0000313" key="7">
    <source>
        <dbReference type="Proteomes" id="UP001209878"/>
    </source>
</evidence>
<dbReference type="InterPro" id="IPR026246">
    <property type="entry name" value="Fsip1"/>
</dbReference>
<feature type="region of interest" description="Disordered" evidence="5">
    <location>
        <begin position="1"/>
        <end position="47"/>
    </location>
</feature>
<evidence type="ECO:0000256" key="1">
    <source>
        <dbReference type="ARBA" id="ARBA00010495"/>
    </source>
</evidence>
<feature type="region of interest" description="Disordered" evidence="5">
    <location>
        <begin position="633"/>
        <end position="762"/>
    </location>
</feature>
<evidence type="ECO:0000256" key="5">
    <source>
        <dbReference type="SAM" id="MobiDB-lite"/>
    </source>
</evidence>
<feature type="compositionally biased region" description="Polar residues" evidence="5">
    <location>
        <begin position="345"/>
        <end position="367"/>
    </location>
</feature>
<proteinExistence type="inferred from homology"/>
<organism evidence="6 7">
    <name type="scientific">Ridgeia piscesae</name>
    <name type="common">Tubeworm</name>
    <dbReference type="NCBI Taxonomy" id="27915"/>
    <lineage>
        <taxon>Eukaryota</taxon>
        <taxon>Metazoa</taxon>
        <taxon>Spiralia</taxon>
        <taxon>Lophotrochozoa</taxon>
        <taxon>Annelida</taxon>
        <taxon>Polychaeta</taxon>
        <taxon>Sedentaria</taxon>
        <taxon>Canalipalpata</taxon>
        <taxon>Sabellida</taxon>
        <taxon>Siboglinidae</taxon>
        <taxon>Ridgeia</taxon>
    </lineage>
</organism>
<feature type="compositionally biased region" description="Polar residues" evidence="5">
    <location>
        <begin position="692"/>
        <end position="749"/>
    </location>
</feature>
<keyword evidence="3 4" id="KW-0175">Coiled coil</keyword>
<comment type="similarity">
    <text evidence="1">Belongs to the FSIP1 family.</text>
</comment>
<feature type="region of interest" description="Disordered" evidence="5">
    <location>
        <begin position="572"/>
        <end position="594"/>
    </location>
</feature>
<reference evidence="6" key="1">
    <citation type="journal article" date="2023" name="Mol. Biol. Evol.">
        <title>Third-Generation Sequencing Reveals the Adaptive Role of the Epigenome in Three Deep-Sea Polychaetes.</title>
        <authorList>
            <person name="Perez M."/>
            <person name="Aroh O."/>
            <person name="Sun Y."/>
            <person name="Lan Y."/>
            <person name="Juniper S.K."/>
            <person name="Young C.R."/>
            <person name="Angers B."/>
            <person name="Qian P.Y."/>
        </authorList>
    </citation>
    <scope>NUCLEOTIDE SEQUENCE</scope>
    <source>
        <strain evidence="6">R07B-5</strain>
    </source>
</reference>
<feature type="coiled-coil region" evidence="4">
    <location>
        <begin position="520"/>
        <end position="547"/>
    </location>
</feature>
<gene>
    <name evidence="6" type="ORF">NP493_31g05030</name>
</gene>
<feature type="compositionally biased region" description="Basic and acidic residues" evidence="5">
    <location>
        <begin position="1"/>
        <end position="10"/>
    </location>
</feature>
<keyword evidence="7" id="KW-1185">Reference proteome</keyword>
<evidence type="ECO:0000313" key="6">
    <source>
        <dbReference type="EMBL" id="KAK2192453.1"/>
    </source>
</evidence>
<dbReference type="Pfam" id="PF15554">
    <property type="entry name" value="FSIP1"/>
    <property type="match status" value="2"/>
</dbReference>
<dbReference type="EMBL" id="JAODUO010000030">
    <property type="protein sequence ID" value="KAK2192453.1"/>
    <property type="molecule type" value="Genomic_DNA"/>
</dbReference>
<name>A0AAD9PCZ7_RIDPI</name>
<evidence type="ECO:0000256" key="2">
    <source>
        <dbReference type="ARBA" id="ARBA00019480"/>
    </source>
</evidence>
<dbReference type="PANTHER" id="PTHR22012">
    <property type="entry name" value="FIBROUS SHEATH INTERACTING PROTEIN 1"/>
    <property type="match status" value="1"/>
</dbReference>
<evidence type="ECO:0000256" key="3">
    <source>
        <dbReference type="ARBA" id="ARBA00023054"/>
    </source>
</evidence>
<evidence type="ECO:0000256" key="4">
    <source>
        <dbReference type="SAM" id="Coils"/>
    </source>
</evidence>
<comment type="caution">
    <text evidence="6">The sequence shown here is derived from an EMBL/GenBank/DDBJ whole genome shotgun (WGS) entry which is preliminary data.</text>
</comment>
<dbReference type="PANTHER" id="PTHR22012:SF2">
    <property type="entry name" value="FIBROUS SHEATH-INTERACTING PROTEIN 1"/>
    <property type="match status" value="1"/>
</dbReference>
<feature type="compositionally biased region" description="Polar residues" evidence="5">
    <location>
        <begin position="649"/>
        <end position="668"/>
    </location>
</feature>
<dbReference type="Proteomes" id="UP001209878">
    <property type="component" value="Unassembled WGS sequence"/>
</dbReference>
<dbReference type="AlphaFoldDB" id="A0AAD9PCZ7"/>